<dbReference type="EMBL" id="JAGETZ010000003">
    <property type="protein sequence ID" value="MBO2009179.1"/>
    <property type="molecule type" value="Genomic_DNA"/>
</dbReference>
<dbReference type="Proteomes" id="UP000664369">
    <property type="component" value="Unassembled WGS sequence"/>
</dbReference>
<sequence>MALTIQDTTYAGEVASGFIVKAAIGNEIVQGGHINVKDGIKKKYTIPRMNVGEDFIQDRVATPVSGGSGTGKGTITVDARVLDPNDYMIYQEFNPRDFEDHWEAVNLNPTLIDRRLPVTVESVILQEVMKKHNQWLGGAIMRGNTAVTTNNLKYFDGLITRAIADSDVPKVASPVVLTATNINGELERSLQSVPAAIIYDPALKVFVSYKTAQLWEQWQRNQGFKGVDNTMAGIMRFGGRQMVYLYGMPDNTIFWAKGAPDMTSNLWFGMNSKDDATVTIAKLQANSEMYFIKMLCKADANYGYGGETALYTL</sequence>
<proteinExistence type="predicted"/>
<protein>
    <recommendedName>
        <fullName evidence="3">Major capsid protein</fullName>
    </recommendedName>
</protein>
<reference evidence="1 2" key="1">
    <citation type="submission" date="2021-03" db="EMBL/GenBank/DDBJ databases">
        <authorList>
            <person name="Kim M.K."/>
        </authorList>
    </citation>
    <scope>NUCLEOTIDE SEQUENCE [LARGE SCALE GENOMIC DNA]</scope>
    <source>
        <strain evidence="1 2">BT442</strain>
    </source>
</reference>
<evidence type="ECO:0000313" key="2">
    <source>
        <dbReference type="Proteomes" id="UP000664369"/>
    </source>
</evidence>
<keyword evidence="2" id="KW-1185">Reference proteome</keyword>
<gene>
    <name evidence="1" type="ORF">J4E00_08950</name>
</gene>
<evidence type="ECO:0008006" key="3">
    <source>
        <dbReference type="Google" id="ProtNLM"/>
    </source>
</evidence>
<organism evidence="1 2">
    <name type="scientific">Hymenobacter negativus</name>
    <dbReference type="NCBI Taxonomy" id="2795026"/>
    <lineage>
        <taxon>Bacteria</taxon>
        <taxon>Pseudomonadati</taxon>
        <taxon>Bacteroidota</taxon>
        <taxon>Cytophagia</taxon>
        <taxon>Cytophagales</taxon>
        <taxon>Hymenobacteraceae</taxon>
        <taxon>Hymenobacter</taxon>
    </lineage>
</organism>
<evidence type="ECO:0000313" key="1">
    <source>
        <dbReference type="EMBL" id="MBO2009179.1"/>
    </source>
</evidence>
<name>A0ABS3QD68_9BACT</name>
<dbReference type="RefSeq" id="WP_208174798.1">
    <property type="nucleotide sequence ID" value="NZ_JAGETZ010000003.1"/>
</dbReference>
<accession>A0ABS3QD68</accession>
<comment type="caution">
    <text evidence="1">The sequence shown here is derived from an EMBL/GenBank/DDBJ whole genome shotgun (WGS) entry which is preliminary data.</text>
</comment>